<name>A0ABR4XSR2_9LACO</name>
<sequence>MNSIRINFKQYIKLFFMEAIGFLLIFSIIGSYIYINYTRSVQENSDQILSNMVLRVQHDAQNGVKRLTIPQLGGSDPSSQNPDDNSQSGF</sequence>
<keyword evidence="2" id="KW-0812">Transmembrane</keyword>
<evidence type="ECO:0000256" key="2">
    <source>
        <dbReference type="SAM" id="Phobius"/>
    </source>
</evidence>
<dbReference type="EMBL" id="AXCV01000017">
    <property type="protein sequence ID" value="KGO32458.1"/>
    <property type="molecule type" value="Genomic_DNA"/>
</dbReference>
<feature type="region of interest" description="Disordered" evidence="1">
    <location>
        <begin position="68"/>
        <end position="90"/>
    </location>
</feature>
<dbReference type="Proteomes" id="UP000030023">
    <property type="component" value="Unassembled WGS sequence"/>
</dbReference>
<feature type="transmembrane region" description="Helical" evidence="2">
    <location>
        <begin position="12"/>
        <end position="35"/>
    </location>
</feature>
<evidence type="ECO:0000256" key="1">
    <source>
        <dbReference type="SAM" id="MobiDB-lite"/>
    </source>
</evidence>
<evidence type="ECO:0000313" key="4">
    <source>
        <dbReference type="Proteomes" id="UP000030023"/>
    </source>
</evidence>
<keyword evidence="2" id="KW-1133">Transmembrane helix</keyword>
<evidence type="ECO:0008006" key="5">
    <source>
        <dbReference type="Google" id="ProtNLM"/>
    </source>
</evidence>
<comment type="caution">
    <text evidence="3">The sequence shown here is derived from an EMBL/GenBank/DDBJ whole genome shotgun (WGS) entry which is preliminary data.</text>
</comment>
<gene>
    <name evidence="3" type="ORF">Q757_00860</name>
</gene>
<feature type="compositionally biased region" description="Low complexity" evidence="1">
    <location>
        <begin position="73"/>
        <end position="90"/>
    </location>
</feature>
<evidence type="ECO:0000313" key="3">
    <source>
        <dbReference type="EMBL" id="KGO32458.1"/>
    </source>
</evidence>
<proteinExistence type="predicted"/>
<reference evidence="3 4" key="1">
    <citation type="journal article" date="2014" name="Antonie Van Leeuwenhoek">
        <title>Oenococcus alcoholitolerans sp. nov., a lactic acid bacteria isolated from cachaca and ethanol fermentation processes.</title>
        <authorList>
            <person name="Badotti F."/>
            <person name="Moreira A.P."/>
            <person name="Tonon L.A."/>
            <person name="de Lucena B.T."/>
            <person name="Gomes Fde C."/>
            <person name="Kruger R."/>
            <person name="Thompson C.C."/>
            <person name="de Morais M.A.Jr."/>
            <person name="Rosa C.A."/>
            <person name="Thompson F.L."/>
        </authorList>
    </citation>
    <scope>NUCLEOTIDE SEQUENCE [LARGE SCALE GENOMIC DNA]</scope>
    <source>
        <strain evidence="3 4">UFRJ-M7.2.18</strain>
    </source>
</reference>
<keyword evidence="4" id="KW-1185">Reference proteome</keyword>
<organism evidence="3 4">
    <name type="scientific">Oenococcus alcoholitolerans</name>
    <dbReference type="NCBI Taxonomy" id="931074"/>
    <lineage>
        <taxon>Bacteria</taxon>
        <taxon>Bacillati</taxon>
        <taxon>Bacillota</taxon>
        <taxon>Bacilli</taxon>
        <taxon>Lactobacillales</taxon>
        <taxon>Lactobacillaceae</taxon>
        <taxon>Oenococcus</taxon>
    </lineage>
</organism>
<keyword evidence="2" id="KW-0472">Membrane</keyword>
<protein>
    <recommendedName>
        <fullName evidence="5">Histidine kinase</fullName>
    </recommendedName>
</protein>
<accession>A0ABR4XSR2</accession>